<evidence type="ECO:0000256" key="1">
    <source>
        <dbReference type="SAM" id="MobiDB-lite"/>
    </source>
</evidence>
<evidence type="ECO:0000313" key="3">
    <source>
        <dbReference type="Proteomes" id="UP000191285"/>
    </source>
</evidence>
<feature type="region of interest" description="Disordered" evidence="1">
    <location>
        <begin position="18"/>
        <end position="41"/>
    </location>
</feature>
<accession>A0A1V6TUF8</accession>
<dbReference type="EMBL" id="MLKD01000002">
    <property type="protein sequence ID" value="OQE30028.1"/>
    <property type="molecule type" value="Genomic_DNA"/>
</dbReference>
<reference evidence="3" key="1">
    <citation type="journal article" date="2017" name="Nat. Microbiol.">
        <title>Global analysis of biosynthetic gene clusters reveals vast potential of secondary metabolite production in Penicillium species.</title>
        <authorList>
            <person name="Nielsen J.C."/>
            <person name="Grijseels S."/>
            <person name="Prigent S."/>
            <person name="Ji B."/>
            <person name="Dainat J."/>
            <person name="Nielsen K.F."/>
            <person name="Frisvad J.C."/>
            <person name="Workman M."/>
            <person name="Nielsen J."/>
        </authorList>
    </citation>
    <scope>NUCLEOTIDE SEQUENCE [LARGE SCALE GENOMIC DNA]</scope>
    <source>
        <strain evidence="3">IBT 24891</strain>
    </source>
</reference>
<keyword evidence="3" id="KW-1185">Reference proteome</keyword>
<proteinExistence type="predicted"/>
<gene>
    <name evidence="2" type="ORF">PENSTE_c002G08422</name>
</gene>
<sequence>MGNVCCFRKSRTPFPKIRMIPIEPPPDNERANTKTEGCSGAVSPSIEAAELKEARRHAQLKAPHPLRSNPPQDFSCAHAIELHIAKESAPEQWTVDAHPVKLNDIEVAHAERRISSRGSAWVAAKRPEGRAPGDADWI</sequence>
<organism evidence="2 3">
    <name type="scientific">Penicillium steckii</name>
    <dbReference type="NCBI Taxonomy" id="303698"/>
    <lineage>
        <taxon>Eukaryota</taxon>
        <taxon>Fungi</taxon>
        <taxon>Dikarya</taxon>
        <taxon>Ascomycota</taxon>
        <taxon>Pezizomycotina</taxon>
        <taxon>Eurotiomycetes</taxon>
        <taxon>Eurotiomycetidae</taxon>
        <taxon>Eurotiales</taxon>
        <taxon>Aspergillaceae</taxon>
        <taxon>Penicillium</taxon>
    </lineage>
</organism>
<protein>
    <submittedName>
        <fullName evidence="2">Uncharacterized protein</fullName>
    </submittedName>
</protein>
<name>A0A1V6TUF8_9EURO</name>
<comment type="caution">
    <text evidence="2">The sequence shown here is derived from an EMBL/GenBank/DDBJ whole genome shotgun (WGS) entry which is preliminary data.</text>
</comment>
<dbReference type="Proteomes" id="UP000191285">
    <property type="component" value="Unassembled WGS sequence"/>
</dbReference>
<evidence type="ECO:0000313" key="2">
    <source>
        <dbReference type="EMBL" id="OQE30028.1"/>
    </source>
</evidence>
<dbReference type="AlphaFoldDB" id="A0A1V6TUF8"/>